<evidence type="ECO:0000313" key="3">
    <source>
        <dbReference type="EMBL" id="QMW05518.1"/>
    </source>
</evidence>
<evidence type="ECO:0000313" key="4">
    <source>
        <dbReference type="Proteomes" id="UP000515369"/>
    </source>
</evidence>
<sequence length="250" mass="26525">MNQVMNQQTVNGVLGGKRIILLGGSSGIGLATAKAAAAEGAQVVIVSSNQQRIDQALTELPTGSEGYQVDLTNENQIASFFNQIGGFDHLVYTAGEGIKLSNLADTQLDEARTYFNIRYWGAFLAVKYGYPHISQTGSIVLTSGIASQRPNAGWSLGASICAAMEGFTRAMAMELAPVRVNAVSPGVVKTNLWAGMSEADREGMYSQIGNSLPVKRVGEAEDIAQTYLYLLRQPFSTGQIITVDGGAVLV</sequence>
<keyword evidence="2" id="KW-0560">Oxidoreductase</keyword>
<keyword evidence="4" id="KW-1185">Reference proteome</keyword>
<dbReference type="CDD" id="cd11731">
    <property type="entry name" value="Lin1944_like_SDR_c"/>
    <property type="match status" value="1"/>
</dbReference>
<dbReference type="RefSeq" id="WP_182462900.1">
    <property type="nucleotide sequence ID" value="NZ_CP059732.1"/>
</dbReference>
<dbReference type="AlphaFoldDB" id="A0A7G5H326"/>
<dbReference type="InterPro" id="IPR002347">
    <property type="entry name" value="SDR_fam"/>
</dbReference>
<accession>A0A7G5H326</accession>
<dbReference type="SUPFAM" id="SSF51735">
    <property type="entry name" value="NAD(P)-binding Rossmann-fold domains"/>
    <property type="match status" value="1"/>
</dbReference>
<dbReference type="KEGG" id="sfol:H3H32_11825"/>
<proteinExistence type="inferred from homology"/>
<dbReference type="EMBL" id="CP059732">
    <property type="protein sequence ID" value="QMW05518.1"/>
    <property type="molecule type" value="Genomic_DNA"/>
</dbReference>
<comment type="similarity">
    <text evidence="1">Belongs to the short-chain dehydrogenases/reductases (SDR) family.</text>
</comment>
<dbReference type="Pfam" id="PF13561">
    <property type="entry name" value="adh_short_C2"/>
    <property type="match status" value="1"/>
</dbReference>
<name>A0A7G5H326_9BACT</name>
<dbReference type="PANTHER" id="PTHR43477">
    <property type="entry name" value="DIHYDROANTICAPSIN 7-DEHYDROGENASE"/>
    <property type="match status" value="1"/>
</dbReference>
<dbReference type="GO" id="GO:0016491">
    <property type="term" value="F:oxidoreductase activity"/>
    <property type="evidence" value="ECO:0007669"/>
    <property type="project" value="UniProtKB-KW"/>
</dbReference>
<dbReference type="InterPro" id="IPR036291">
    <property type="entry name" value="NAD(P)-bd_dom_sf"/>
</dbReference>
<reference evidence="3 4" key="1">
    <citation type="submission" date="2020-07" db="EMBL/GenBank/DDBJ databases">
        <title>Spirosoma foliorum sp. nov., isolated from the leaves on the Nejang mountain Korea, Republic of.</title>
        <authorList>
            <person name="Ho H."/>
            <person name="Lee Y.-J."/>
            <person name="Nurcahyanto D.-A."/>
            <person name="Kim S.-G."/>
        </authorList>
    </citation>
    <scope>NUCLEOTIDE SEQUENCE [LARGE SCALE GENOMIC DNA]</scope>
    <source>
        <strain evidence="3 4">PL0136</strain>
    </source>
</reference>
<dbReference type="InterPro" id="IPR051122">
    <property type="entry name" value="SDR_DHRS6-like"/>
</dbReference>
<evidence type="ECO:0000256" key="1">
    <source>
        <dbReference type="ARBA" id="ARBA00006484"/>
    </source>
</evidence>
<dbReference type="Gene3D" id="3.40.50.720">
    <property type="entry name" value="NAD(P)-binding Rossmann-like Domain"/>
    <property type="match status" value="1"/>
</dbReference>
<organism evidence="3 4">
    <name type="scientific">Spirosoma foliorum</name>
    <dbReference type="NCBI Taxonomy" id="2710596"/>
    <lineage>
        <taxon>Bacteria</taxon>
        <taxon>Pseudomonadati</taxon>
        <taxon>Bacteroidota</taxon>
        <taxon>Cytophagia</taxon>
        <taxon>Cytophagales</taxon>
        <taxon>Cytophagaceae</taxon>
        <taxon>Spirosoma</taxon>
    </lineage>
</organism>
<dbReference type="PRINTS" id="PR00081">
    <property type="entry name" value="GDHRDH"/>
</dbReference>
<evidence type="ECO:0000256" key="2">
    <source>
        <dbReference type="ARBA" id="ARBA00023002"/>
    </source>
</evidence>
<protein>
    <submittedName>
        <fullName evidence="3">SDR family oxidoreductase</fullName>
    </submittedName>
</protein>
<dbReference type="Proteomes" id="UP000515369">
    <property type="component" value="Chromosome"/>
</dbReference>
<dbReference type="PANTHER" id="PTHR43477:SF1">
    <property type="entry name" value="DIHYDROANTICAPSIN 7-DEHYDROGENASE"/>
    <property type="match status" value="1"/>
</dbReference>
<gene>
    <name evidence="3" type="ORF">H3H32_11825</name>
</gene>